<dbReference type="SMART" id="SM00387">
    <property type="entry name" value="HATPase_c"/>
    <property type="match status" value="1"/>
</dbReference>
<dbReference type="InterPro" id="IPR036890">
    <property type="entry name" value="HATPase_C_sf"/>
</dbReference>
<comment type="caution">
    <text evidence="6">The sequence shown here is derived from an EMBL/GenBank/DDBJ whole genome shotgun (WGS) entry which is preliminary data.</text>
</comment>
<evidence type="ECO:0000259" key="5">
    <source>
        <dbReference type="SMART" id="SM00387"/>
    </source>
</evidence>
<dbReference type="Gene3D" id="3.30.565.10">
    <property type="entry name" value="Histidine kinase-like ATPase, C-terminal domain"/>
    <property type="match status" value="1"/>
</dbReference>
<dbReference type="GO" id="GO:0016301">
    <property type="term" value="F:kinase activity"/>
    <property type="evidence" value="ECO:0007669"/>
    <property type="project" value="UniProtKB-KW"/>
</dbReference>
<evidence type="ECO:0000313" key="6">
    <source>
        <dbReference type="EMBL" id="MEU8136441.1"/>
    </source>
</evidence>
<keyword evidence="6" id="KW-0418">Kinase</keyword>
<comment type="catalytic activity">
    <reaction evidence="1">
        <text>ATP + protein L-histidine = ADP + protein N-phospho-L-histidine.</text>
        <dbReference type="EC" id="2.7.13.3"/>
    </reaction>
</comment>
<reference evidence="6 7" key="1">
    <citation type="submission" date="2024-06" db="EMBL/GenBank/DDBJ databases">
        <title>The Natural Products Discovery Center: Release of the First 8490 Sequenced Strains for Exploring Actinobacteria Biosynthetic Diversity.</title>
        <authorList>
            <person name="Kalkreuter E."/>
            <person name="Kautsar S.A."/>
            <person name="Yang D."/>
            <person name="Bader C.D."/>
            <person name="Teijaro C.N."/>
            <person name="Fluegel L."/>
            <person name="Davis C.M."/>
            <person name="Simpson J.R."/>
            <person name="Lauterbach L."/>
            <person name="Steele A.D."/>
            <person name="Gui C."/>
            <person name="Meng S."/>
            <person name="Li G."/>
            <person name="Viehrig K."/>
            <person name="Ye F."/>
            <person name="Su P."/>
            <person name="Kiefer A.F."/>
            <person name="Nichols A."/>
            <person name="Cepeda A.J."/>
            <person name="Yan W."/>
            <person name="Fan B."/>
            <person name="Jiang Y."/>
            <person name="Adhikari A."/>
            <person name="Zheng C.-J."/>
            <person name="Schuster L."/>
            <person name="Cowan T.M."/>
            <person name="Smanski M.J."/>
            <person name="Chevrette M.G."/>
            <person name="De Carvalho L.P.S."/>
            <person name="Shen B."/>
        </authorList>
    </citation>
    <scope>NUCLEOTIDE SEQUENCE [LARGE SCALE GENOMIC DNA]</scope>
    <source>
        <strain evidence="6 7">NPDC048946</strain>
    </source>
</reference>
<keyword evidence="6" id="KW-0808">Transferase</keyword>
<dbReference type="InterPro" id="IPR003594">
    <property type="entry name" value="HATPase_dom"/>
</dbReference>
<feature type="region of interest" description="Disordered" evidence="4">
    <location>
        <begin position="349"/>
        <end position="384"/>
    </location>
</feature>
<dbReference type="PANTHER" id="PTHR34220">
    <property type="entry name" value="SENSOR HISTIDINE KINASE YPDA"/>
    <property type="match status" value="1"/>
</dbReference>
<accession>A0ABV3DL06</accession>
<evidence type="ECO:0000313" key="7">
    <source>
        <dbReference type="Proteomes" id="UP001551482"/>
    </source>
</evidence>
<evidence type="ECO:0000256" key="4">
    <source>
        <dbReference type="SAM" id="MobiDB-lite"/>
    </source>
</evidence>
<dbReference type="SUPFAM" id="SSF55874">
    <property type="entry name" value="ATPase domain of HSP90 chaperone/DNA topoisomerase II/histidine kinase"/>
    <property type="match status" value="1"/>
</dbReference>
<dbReference type="InterPro" id="IPR010559">
    <property type="entry name" value="Sig_transdc_His_kin_internal"/>
</dbReference>
<evidence type="ECO:0000256" key="3">
    <source>
        <dbReference type="ARBA" id="ARBA00023012"/>
    </source>
</evidence>
<protein>
    <recommendedName>
        <fullName evidence="2">histidine kinase</fullName>
        <ecNumber evidence="2">2.7.13.3</ecNumber>
    </recommendedName>
</protein>
<dbReference type="Pfam" id="PF06580">
    <property type="entry name" value="His_kinase"/>
    <property type="match status" value="1"/>
</dbReference>
<dbReference type="EMBL" id="JBEZFP010000063">
    <property type="protein sequence ID" value="MEU8136441.1"/>
    <property type="molecule type" value="Genomic_DNA"/>
</dbReference>
<dbReference type="Proteomes" id="UP001551482">
    <property type="component" value="Unassembled WGS sequence"/>
</dbReference>
<dbReference type="PRINTS" id="PR00344">
    <property type="entry name" value="BCTRLSENSOR"/>
</dbReference>
<dbReference type="PANTHER" id="PTHR34220:SF7">
    <property type="entry name" value="SENSOR HISTIDINE KINASE YPDA"/>
    <property type="match status" value="1"/>
</dbReference>
<name>A0ABV3DL06_9ACTN</name>
<dbReference type="RefSeq" id="WP_358356958.1">
    <property type="nucleotide sequence ID" value="NZ_JBEZFP010000063.1"/>
</dbReference>
<organism evidence="6 7">
    <name type="scientific">Streptodolium elevatio</name>
    <dbReference type="NCBI Taxonomy" id="3157996"/>
    <lineage>
        <taxon>Bacteria</taxon>
        <taxon>Bacillati</taxon>
        <taxon>Actinomycetota</taxon>
        <taxon>Actinomycetes</taxon>
        <taxon>Kitasatosporales</taxon>
        <taxon>Streptomycetaceae</taxon>
        <taxon>Streptodolium</taxon>
    </lineage>
</organism>
<sequence>MLRSSAVPLAVLVIAGPLVLGAGFAVWASRGRRHLGTATERATFETLHHASQAAPLLRAGLTADSARRSARHLRALLGVPALALCRSDGEVLAWEGPTTGGDHGHAAAVRAGSERTSRPGRVTVLGPDQVECGVSECPLQHAVVVPLVVSDRVEGVFAVFAPHASTGLVRAAGEVGRWISTQLELAELDRSRAALADAEVRALRAQISPHFIYNSLTAIASFVRTDPERARELIVEFAEFTRYSFRQHGSFTSLAEELRCVDRYLLLERARFGDRLSVSLRIAPEVLPVVVPFLCLQPLVENAVRHGLERSPGPGHLVITAEDKGTEAWICVEDDGVGMEPAALAAVLAGGPPPTRPGSAGAELSAGPSRGEPPVRGGGSGAGIGLRNVDERLRQVYGDVYGIVVETAPGAGTKVRVRIPKFHPSANDPR</sequence>
<dbReference type="Pfam" id="PF02518">
    <property type="entry name" value="HATPase_c"/>
    <property type="match status" value="1"/>
</dbReference>
<keyword evidence="3" id="KW-0902">Two-component regulatory system</keyword>
<dbReference type="EC" id="2.7.13.3" evidence="2"/>
<evidence type="ECO:0000256" key="2">
    <source>
        <dbReference type="ARBA" id="ARBA00012438"/>
    </source>
</evidence>
<gene>
    <name evidence="6" type="ORF">AB0C36_23385</name>
</gene>
<feature type="domain" description="Histidine kinase/HSP90-like ATPase" evidence="5">
    <location>
        <begin position="291"/>
        <end position="423"/>
    </location>
</feature>
<proteinExistence type="predicted"/>
<evidence type="ECO:0000256" key="1">
    <source>
        <dbReference type="ARBA" id="ARBA00000085"/>
    </source>
</evidence>
<dbReference type="InterPro" id="IPR050640">
    <property type="entry name" value="Bact_2-comp_sensor_kinase"/>
</dbReference>
<dbReference type="InterPro" id="IPR004358">
    <property type="entry name" value="Sig_transdc_His_kin-like_C"/>
</dbReference>
<keyword evidence="7" id="KW-1185">Reference proteome</keyword>